<dbReference type="STRING" id="84724.SAMN04488564_101183"/>
<accession>A0A1I6CSC4</accession>
<dbReference type="InterPro" id="IPR029016">
    <property type="entry name" value="GAF-like_dom_sf"/>
</dbReference>
<name>A0A1I6CSC4_9PSEU</name>
<dbReference type="Pfam" id="PF13185">
    <property type="entry name" value="GAF_2"/>
    <property type="match status" value="1"/>
</dbReference>
<evidence type="ECO:0000313" key="4">
    <source>
        <dbReference type="Proteomes" id="UP000198583"/>
    </source>
</evidence>
<dbReference type="InterPro" id="IPR003018">
    <property type="entry name" value="GAF"/>
</dbReference>
<protein>
    <submittedName>
        <fullName evidence="3">GAF domain-containing protein</fullName>
    </submittedName>
</protein>
<keyword evidence="4" id="KW-1185">Reference proteome</keyword>
<reference evidence="4" key="1">
    <citation type="submission" date="2016-10" db="EMBL/GenBank/DDBJ databases">
        <authorList>
            <person name="Varghese N."/>
            <person name="Submissions S."/>
        </authorList>
    </citation>
    <scope>NUCLEOTIDE SEQUENCE [LARGE SCALE GENOMIC DNA]</scope>
    <source>
        <strain evidence="4">DSM 44232</strain>
    </source>
</reference>
<dbReference type="PANTHER" id="PTHR43156:SF2">
    <property type="entry name" value="STAGE II SPORULATION PROTEIN E"/>
    <property type="match status" value="1"/>
</dbReference>
<evidence type="ECO:0000313" key="3">
    <source>
        <dbReference type="EMBL" id="SFQ95993.1"/>
    </source>
</evidence>
<dbReference type="InterPro" id="IPR052016">
    <property type="entry name" value="Bact_Sigma-Reg"/>
</dbReference>
<dbReference type="GO" id="GO:0016791">
    <property type="term" value="F:phosphatase activity"/>
    <property type="evidence" value="ECO:0007669"/>
    <property type="project" value="TreeGrafter"/>
</dbReference>
<keyword evidence="1" id="KW-0378">Hydrolase</keyword>
<evidence type="ECO:0000256" key="1">
    <source>
        <dbReference type="ARBA" id="ARBA00022801"/>
    </source>
</evidence>
<dbReference type="AlphaFoldDB" id="A0A1I6CSC4"/>
<gene>
    <name evidence="3" type="ORF">SAMN04488564_101183</name>
</gene>
<organism evidence="3 4">
    <name type="scientific">Lentzea waywayandensis</name>
    <dbReference type="NCBI Taxonomy" id="84724"/>
    <lineage>
        <taxon>Bacteria</taxon>
        <taxon>Bacillati</taxon>
        <taxon>Actinomycetota</taxon>
        <taxon>Actinomycetes</taxon>
        <taxon>Pseudonocardiales</taxon>
        <taxon>Pseudonocardiaceae</taxon>
        <taxon>Lentzea</taxon>
    </lineage>
</organism>
<feature type="domain" description="GAF" evidence="2">
    <location>
        <begin position="232"/>
        <end position="370"/>
    </location>
</feature>
<feature type="domain" description="GAF" evidence="2">
    <location>
        <begin position="66"/>
        <end position="212"/>
    </location>
</feature>
<proteinExistence type="predicted"/>
<dbReference type="OrthoDB" id="5241249at2"/>
<dbReference type="RefSeq" id="WP_093587811.1">
    <property type="nucleotide sequence ID" value="NZ_FOYL01000001.1"/>
</dbReference>
<dbReference type="Proteomes" id="UP000198583">
    <property type="component" value="Unassembled WGS sequence"/>
</dbReference>
<dbReference type="SMART" id="SM00065">
    <property type="entry name" value="GAF"/>
    <property type="match status" value="2"/>
</dbReference>
<dbReference type="SUPFAM" id="SSF55781">
    <property type="entry name" value="GAF domain-like"/>
    <property type="match status" value="2"/>
</dbReference>
<evidence type="ECO:0000259" key="2">
    <source>
        <dbReference type="SMART" id="SM00065"/>
    </source>
</evidence>
<dbReference type="EMBL" id="FOYL01000001">
    <property type="protein sequence ID" value="SFQ95993.1"/>
    <property type="molecule type" value="Genomic_DNA"/>
</dbReference>
<dbReference type="Gene3D" id="3.30.450.40">
    <property type="match status" value="2"/>
</dbReference>
<sequence length="546" mass="58011">MSHTFATAGADDPPRDDFRLPFADLPRLELEKLLGEVSARAQDVLVTQGRLRHLLHAHAVVASELSLQAVLQHIVTAAQDLVEARYAALGVIGDHGVLDEFVHVGMDGNAVERIGELPHGHGILGLLVTDPVPVRLADLTTHPAAAGFPPHHPDMDSFLGVPIRIRGRVFGNLYLTGSANGQFSSEDEQLAVALAATAGVAIDNARLYQESEQRHRWLTASAEVTRLLFAQQDGHPLDMVPKAAQQAADADFAILALLTTSAQLKIQATSGVLTDQMLAGMDTSAAEQVACTGVPTVVAPPAPADAPARIGSVIVVPLPAGDRTTGTLSVGRLSGRRSFTDSDMHHLADFGGHAAVAMELDRAHSDQQIQRISDDHDRIGLALNNHVIQRLFAVSLGLQGLLAANKTPTFQSRVNGYIDVLDTTISHIRTDVYDVDVTPGHHTRSLQNQVLTAVDDHTTSAGFPATVTFKGQLGRAIPGTLADDVVAAVRDALTTIAGHTDTTRAELRVDIAGDLITVECVDGHTQSSTWSARIPSDGLLVPRGER</sequence>
<dbReference type="Pfam" id="PF13492">
    <property type="entry name" value="GAF_3"/>
    <property type="match status" value="1"/>
</dbReference>
<dbReference type="PANTHER" id="PTHR43156">
    <property type="entry name" value="STAGE II SPORULATION PROTEIN E-RELATED"/>
    <property type="match status" value="1"/>
</dbReference>